<evidence type="ECO:0000256" key="6">
    <source>
        <dbReference type="ARBA" id="ARBA00022781"/>
    </source>
</evidence>
<sequence>MYTDLFSSMDGARSLITWLPPLLLMYAILPRMWNVTIISAIMFKFSSLWYSTTTRPLNFLPSMALGLFTFLLINNITGLSPYTYTFTSNLFTVSSMSILFWFALLLSGYVMSPKKALAHLAPSGAPLILLPFLIVVETISILIRPLTLTVRLVANISAGHIVLGLLANVSTSGLHSLGMPFYILLYVAYTLFEFFVSIIQAYIFTLLITLYGSEHP</sequence>
<keyword evidence="9 12" id="KW-0472">Membrane</keyword>
<evidence type="ECO:0000256" key="7">
    <source>
        <dbReference type="ARBA" id="ARBA00022989"/>
    </source>
</evidence>
<dbReference type="PRINTS" id="PR00123">
    <property type="entry name" value="ATPASEA"/>
</dbReference>
<gene>
    <name evidence="13" type="primary">ATP6</name>
</gene>
<evidence type="ECO:0000256" key="10">
    <source>
        <dbReference type="ARBA" id="ARBA00023310"/>
    </source>
</evidence>
<dbReference type="PROSITE" id="PS00449">
    <property type="entry name" value="ATPASE_A"/>
    <property type="match status" value="1"/>
</dbReference>
<dbReference type="GO" id="GO:0046933">
    <property type="term" value="F:proton-transporting ATP synthase activity, rotational mechanism"/>
    <property type="evidence" value="ECO:0007669"/>
    <property type="project" value="TreeGrafter"/>
</dbReference>
<keyword evidence="6" id="KW-0375">Hydrogen ion transport</keyword>
<dbReference type="Pfam" id="PF00119">
    <property type="entry name" value="ATP-synt_A"/>
    <property type="match status" value="1"/>
</dbReference>
<dbReference type="InterPro" id="IPR023011">
    <property type="entry name" value="ATP_synth_F0_asu_AS"/>
</dbReference>
<evidence type="ECO:0000256" key="3">
    <source>
        <dbReference type="ARBA" id="ARBA00022448"/>
    </source>
</evidence>
<evidence type="ECO:0000256" key="9">
    <source>
        <dbReference type="ARBA" id="ARBA00023136"/>
    </source>
</evidence>
<feature type="transmembrane region" description="Helical" evidence="12">
    <location>
        <begin position="124"/>
        <end position="143"/>
    </location>
</feature>
<proteinExistence type="inferred from homology"/>
<accession>A0A3Q8AXH1</accession>
<geneLocation type="mitochondrion" evidence="13"/>
<keyword evidence="10" id="KW-0066">ATP synthesis</keyword>
<dbReference type="InterPro" id="IPR045083">
    <property type="entry name" value="ATP_synth_F0_asu_bact/mt"/>
</dbReference>
<keyword evidence="3" id="KW-0813">Transport</keyword>
<feature type="transmembrane region" description="Helical" evidence="12">
    <location>
        <begin position="90"/>
        <end position="112"/>
    </location>
</feature>
<keyword evidence="4" id="KW-0138">CF(0)</keyword>
<dbReference type="NCBIfam" id="TIGR01131">
    <property type="entry name" value="ATP_synt_6_or_A"/>
    <property type="match status" value="1"/>
</dbReference>
<evidence type="ECO:0000256" key="11">
    <source>
        <dbReference type="RuleBase" id="RU004450"/>
    </source>
</evidence>
<protein>
    <recommendedName>
        <fullName evidence="11">ATP synthase subunit a</fullName>
    </recommendedName>
</protein>
<evidence type="ECO:0000256" key="1">
    <source>
        <dbReference type="ARBA" id="ARBA00004141"/>
    </source>
</evidence>
<dbReference type="SUPFAM" id="SSF81336">
    <property type="entry name" value="F1F0 ATP synthase subunit A"/>
    <property type="match status" value="1"/>
</dbReference>
<keyword evidence="8" id="KW-0406">Ion transport</keyword>
<evidence type="ECO:0000256" key="12">
    <source>
        <dbReference type="SAM" id="Phobius"/>
    </source>
</evidence>
<feature type="transmembrane region" description="Helical" evidence="12">
    <location>
        <begin position="181"/>
        <end position="211"/>
    </location>
</feature>
<name>A0A3Q8AXH1_9EUPU</name>
<keyword evidence="5 12" id="KW-0812">Transmembrane</keyword>
<dbReference type="Gene3D" id="1.20.120.220">
    <property type="entry name" value="ATP synthase, F0 complex, subunit A"/>
    <property type="match status" value="1"/>
</dbReference>
<reference evidence="13" key="1">
    <citation type="submission" date="2015-12" db="EMBL/GenBank/DDBJ databases">
        <title>Complete mitochondrial genome of Koreanohadra koreana.</title>
        <authorList>
            <person name="Hwang U.W."/>
        </authorList>
    </citation>
    <scope>NUCLEOTIDE SEQUENCE</scope>
</reference>
<dbReference type="CDD" id="cd00310">
    <property type="entry name" value="ATP-synt_Fo_a_6"/>
    <property type="match status" value="1"/>
</dbReference>
<dbReference type="GO" id="GO:0045259">
    <property type="term" value="C:proton-transporting ATP synthase complex"/>
    <property type="evidence" value="ECO:0007669"/>
    <property type="project" value="UniProtKB-KW"/>
</dbReference>
<evidence type="ECO:0000256" key="2">
    <source>
        <dbReference type="ARBA" id="ARBA00006810"/>
    </source>
</evidence>
<evidence type="ECO:0000256" key="5">
    <source>
        <dbReference type="ARBA" id="ARBA00022692"/>
    </source>
</evidence>
<dbReference type="PANTHER" id="PTHR11410">
    <property type="entry name" value="ATP SYNTHASE SUBUNIT A"/>
    <property type="match status" value="1"/>
</dbReference>
<evidence type="ECO:0000256" key="4">
    <source>
        <dbReference type="ARBA" id="ARBA00022547"/>
    </source>
</evidence>
<dbReference type="InterPro" id="IPR000568">
    <property type="entry name" value="ATP_synth_F0_asu"/>
</dbReference>
<feature type="transmembrane region" description="Helical" evidence="12">
    <location>
        <begin position="57"/>
        <end position="78"/>
    </location>
</feature>
<feature type="transmembrane region" description="Helical" evidence="12">
    <location>
        <begin position="149"/>
        <end position="169"/>
    </location>
</feature>
<dbReference type="EMBL" id="KU237291">
    <property type="protein sequence ID" value="APC61673.1"/>
    <property type="molecule type" value="Genomic_DNA"/>
</dbReference>
<dbReference type="GO" id="GO:0005743">
    <property type="term" value="C:mitochondrial inner membrane"/>
    <property type="evidence" value="ECO:0007669"/>
    <property type="project" value="UniProtKB-SubCell"/>
</dbReference>
<comment type="similarity">
    <text evidence="2">Belongs to the ATPase A chain family.</text>
</comment>
<comment type="subcellular location">
    <subcellularLocation>
        <location evidence="1">Membrane</location>
        <topology evidence="1">Multi-pass membrane protein</topology>
    </subcellularLocation>
    <subcellularLocation>
        <location evidence="11">Mitochondrion inner membrane</location>
        <topology evidence="11">Multi-pass membrane protein</topology>
    </subcellularLocation>
</comment>
<dbReference type="PANTHER" id="PTHR11410:SF0">
    <property type="entry name" value="ATP SYNTHASE SUBUNIT A"/>
    <property type="match status" value="1"/>
</dbReference>
<evidence type="ECO:0000256" key="8">
    <source>
        <dbReference type="ARBA" id="ARBA00023065"/>
    </source>
</evidence>
<dbReference type="InterPro" id="IPR035908">
    <property type="entry name" value="F0_ATP_A_sf"/>
</dbReference>
<organism evidence="13">
    <name type="scientific">Fruticicola koreana</name>
    <dbReference type="NCBI Taxonomy" id="1686014"/>
    <lineage>
        <taxon>Eukaryota</taxon>
        <taxon>Metazoa</taxon>
        <taxon>Spiralia</taxon>
        <taxon>Lophotrochozoa</taxon>
        <taxon>Mollusca</taxon>
        <taxon>Gastropoda</taxon>
        <taxon>Heterobranchia</taxon>
        <taxon>Euthyneura</taxon>
        <taxon>Panpulmonata</taxon>
        <taxon>Eupulmonata</taxon>
        <taxon>Stylommatophora</taxon>
        <taxon>Helicina</taxon>
        <taxon>Camaenoidea</taxon>
        <taxon>Camaenidae</taxon>
        <taxon>Fruticicola</taxon>
    </lineage>
</organism>
<keyword evidence="7 12" id="KW-1133">Transmembrane helix</keyword>
<evidence type="ECO:0000313" key="13">
    <source>
        <dbReference type="EMBL" id="APC61673.1"/>
    </source>
</evidence>
<feature type="transmembrane region" description="Helical" evidence="12">
    <location>
        <begin position="23"/>
        <end position="45"/>
    </location>
</feature>
<dbReference type="AlphaFoldDB" id="A0A3Q8AXH1"/>
<keyword evidence="13" id="KW-0496">Mitochondrion</keyword>